<dbReference type="SUPFAM" id="SSF48371">
    <property type="entry name" value="ARM repeat"/>
    <property type="match status" value="1"/>
</dbReference>
<evidence type="ECO:0000259" key="3">
    <source>
        <dbReference type="Pfam" id="PF10363"/>
    </source>
</evidence>
<evidence type="ECO:0000256" key="2">
    <source>
        <dbReference type="SAM" id="MobiDB-lite"/>
    </source>
</evidence>
<dbReference type="InterPro" id="IPR057407">
    <property type="entry name" value="HEAT_TANGO6"/>
</dbReference>
<evidence type="ECO:0000313" key="6">
    <source>
        <dbReference type="Proteomes" id="UP000582182"/>
    </source>
</evidence>
<evidence type="ECO:0000313" key="5">
    <source>
        <dbReference type="EMBL" id="NXU53125.1"/>
    </source>
</evidence>
<feature type="compositionally biased region" description="Basic and acidic residues" evidence="2">
    <location>
        <begin position="339"/>
        <end position="351"/>
    </location>
</feature>
<name>A0A7L3LG52_9CHAR</name>
<comment type="similarity">
    <text evidence="1">Belongs to the Tango6 family.</text>
</comment>
<gene>
    <name evidence="5" type="primary">Tango6_1</name>
    <name evidence="5" type="ORF">TURVEL_R01215</name>
</gene>
<keyword evidence="6" id="KW-1185">Reference proteome</keyword>
<accession>A0A7L3LG52</accession>
<dbReference type="GO" id="GO:0009306">
    <property type="term" value="P:protein secretion"/>
    <property type="evidence" value="ECO:0007669"/>
    <property type="project" value="TreeGrafter"/>
</dbReference>
<dbReference type="EMBL" id="VZTY01016962">
    <property type="protein sequence ID" value="NXU53125.1"/>
    <property type="molecule type" value="Genomic_DNA"/>
</dbReference>
<dbReference type="OrthoDB" id="39591at2759"/>
<dbReference type="InterPro" id="IPR019451">
    <property type="entry name" value="Rtp1_C1"/>
</dbReference>
<feature type="domain" description="TANGO6 HEAT repeat" evidence="4">
    <location>
        <begin position="1"/>
        <end position="127"/>
    </location>
</feature>
<organism evidence="5 6">
    <name type="scientific">Turnix velox</name>
    <name type="common">Little buttonquail</name>
    <dbReference type="NCBI Taxonomy" id="2529409"/>
    <lineage>
        <taxon>Eukaryota</taxon>
        <taxon>Metazoa</taxon>
        <taxon>Chordata</taxon>
        <taxon>Craniata</taxon>
        <taxon>Vertebrata</taxon>
        <taxon>Euteleostomi</taxon>
        <taxon>Archelosauria</taxon>
        <taxon>Archosauria</taxon>
        <taxon>Dinosauria</taxon>
        <taxon>Saurischia</taxon>
        <taxon>Theropoda</taxon>
        <taxon>Coelurosauria</taxon>
        <taxon>Aves</taxon>
        <taxon>Neognathae</taxon>
        <taxon>Neoaves</taxon>
        <taxon>Charadriiformes</taxon>
        <taxon>Turnicidae</taxon>
        <taxon>Turnix</taxon>
    </lineage>
</organism>
<dbReference type="InterPro" id="IPR011989">
    <property type="entry name" value="ARM-like"/>
</dbReference>
<dbReference type="PANTHER" id="PTHR20959">
    <property type="entry name" value="TRANSPORT AND GOLGI ORGANIZATION PROTEIN 6 FAMILY MEMBER"/>
    <property type="match status" value="1"/>
</dbReference>
<reference evidence="5 6" key="1">
    <citation type="submission" date="2019-09" db="EMBL/GenBank/DDBJ databases">
        <title>Bird 10,000 Genomes (B10K) Project - Family phase.</title>
        <authorList>
            <person name="Zhang G."/>
        </authorList>
    </citation>
    <scope>NUCLEOTIDE SEQUENCE [LARGE SCALE GENOMIC DNA]</scope>
    <source>
        <strain evidence="5">B10K-DU-029-46</strain>
    </source>
</reference>
<dbReference type="InterPro" id="IPR016024">
    <property type="entry name" value="ARM-type_fold"/>
</dbReference>
<protein>
    <submittedName>
        <fullName evidence="5">TNG6 protein</fullName>
    </submittedName>
</protein>
<evidence type="ECO:0000259" key="4">
    <source>
        <dbReference type="Pfam" id="PF23565"/>
    </source>
</evidence>
<feature type="region of interest" description="Disordered" evidence="2">
    <location>
        <begin position="306"/>
        <end position="365"/>
    </location>
</feature>
<comment type="caution">
    <text evidence="5">The sequence shown here is derived from an EMBL/GenBank/DDBJ whole genome shotgun (WGS) entry which is preliminary data.</text>
</comment>
<evidence type="ECO:0000256" key="1">
    <source>
        <dbReference type="ARBA" id="ARBA00005724"/>
    </source>
</evidence>
<feature type="non-terminal residue" evidence="5">
    <location>
        <position position="1"/>
    </location>
</feature>
<dbReference type="AlphaFoldDB" id="A0A7L3LG52"/>
<dbReference type="Pfam" id="PF23565">
    <property type="entry name" value="ARM_TANGO6"/>
    <property type="match status" value="1"/>
</dbReference>
<dbReference type="InterPro" id="IPR039600">
    <property type="entry name" value="TANGO6/Rtp1"/>
</dbReference>
<dbReference type="PANTHER" id="PTHR20959:SF1">
    <property type="entry name" value="TRANSPORT AND GOLGI ORGANIZATION PROTEIN 6 HOMOLOG"/>
    <property type="match status" value="1"/>
</dbReference>
<proteinExistence type="inferred from homology"/>
<dbReference type="Proteomes" id="UP000582182">
    <property type="component" value="Unassembled WGS sequence"/>
</dbReference>
<dbReference type="Pfam" id="PF10363">
    <property type="entry name" value="RTP1_C1"/>
    <property type="match status" value="1"/>
</dbReference>
<feature type="domain" description="RNA polymerase II assembly factor Rtp1 C-terminal" evidence="3">
    <location>
        <begin position="369"/>
        <end position="484"/>
    </location>
</feature>
<sequence>VYVVGNDSSSLLLGSLQSVLGVVFSLYSFAKQNVSYLRSPCQEILLWFLEKSEREVSLDVLEGLVGLKSSVQALHPRCCFRVGSEGGATIVVKETISDEDEALYQKVSWEQCCMESLVELLSHCQKSGLAGDFFIRCLKALTCVAAEDEVAPKLAAEPGGSLLELEQYQDRQGKKLLVLQLVATLCENVSDTIFTDIEQVEEFVAATLQRACLSPAQGPGAAAETQTLAMAMGLVAAMLGGAVQLQSGDFAVLKRLLPLLEELSRTYPDPLTQELASDLRIAICTHGAFSPETVGAAADSLLGKKAEKAAKTPHPNPSAAPDTGDGPTASQDCPSGSGERTEEQNVRHEPNPTDPTAAPCAASKAPGGLQELLESAYDPQPPVRAAALRHLAGLISQRQPQALQLQEKLLQVFLENMKHEDAFVYLSAIQGTALLSSEYPEQILPVLLAQYGCPVQGMEDTAATITRMKLGEVLMRVTRALGDMVFKHREPLVQAFLRGTRAPESALRASSLSNLGELCQHLGFQLGSIIHEV</sequence>
<feature type="non-terminal residue" evidence="5">
    <location>
        <position position="533"/>
    </location>
</feature>
<dbReference type="Gene3D" id="1.25.10.10">
    <property type="entry name" value="Leucine-rich Repeat Variant"/>
    <property type="match status" value="1"/>
</dbReference>